<dbReference type="PANTHER" id="PTHR42685:SF22">
    <property type="entry name" value="CONDITIONED MEDIUM FACTOR RECEPTOR 1"/>
    <property type="match status" value="1"/>
</dbReference>
<evidence type="ECO:0000313" key="2">
    <source>
        <dbReference type="Proteomes" id="UP000826300"/>
    </source>
</evidence>
<dbReference type="KEGG" id="nsm:JO391_00720"/>
<dbReference type="SUPFAM" id="SSF51905">
    <property type="entry name" value="FAD/NAD(P)-binding domain"/>
    <property type="match status" value="1"/>
</dbReference>
<dbReference type="RefSeq" id="WP_220662310.1">
    <property type="nucleotide sequence ID" value="NZ_CP069370.1"/>
</dbReference>
<keyword evidence="2" id="KW-1185">Reference proteome</keyword>
<proteinExistence type="predicted"/>
<dbReference type="Proteomes" id="UP000826300">
    <property type="component" value="Chromosome"/>
</dbReference>
<sequence>MAPRAFDLIVLGAGPAGASAAVEARRLGLSVALVDKARFPRDKLCGGGVTGRAQAALAGVFGALPRDLFHDVRHVRLMAGARVIGDHPDAPVLAMTMRRAFDAELVGRALAAGAADFTGRRAALELPAVAMTLGDGTGLTARALIGADGVNSAVAKALFGRAFDPKEIGFALETEVPGPPEAAAELDLAAAAWGYGWAFPKAGGTTVGVGGVAGRNADLRPAMEAYLARHGGAGLKVKGHHLPFGDARPDPARGAVLLAGDAAGFVDPLTGEGIGWAVTSGQLAAQAVAAALAEGRPEGAGPRYLAATAHLRGELARARRLRALVYHPWLRARCIDLLARDMRLQRRFLALLAGEMDYADLRPARVLRHLARMVLRA</sequence>
<dbReference type="InterPro" id="IPR011777">
    <property type="entry name" value="Geranylgeranyl_Rdtase_fam"/>
</dbReference>
<organism evidence="1 2">
    <name type="scientific">Neotabrizicola shimadae</name>
    <dbReference type="NCBI Taxonomy" id="2807096"/>
    <lineage>
        <taxon>Bacteria</taxon>
        <taxon>Pseudomonadati</taxon>
        <taxon>Pseudomonadota</taxon>
        <taxon>Alphaproteobacteria</taxon>
        <taxon>Rhodobacterales</taxon>
        <taxon>Paracoccaceae</taxon>
        <taxon>Neotabrizicola</taxon>
    </lineage>
</organism>
<dbReference type="PRINTS" id="PR00420">
    <property type="entry name" value="RNGMNOXGNASE"/>
</dbReference>
<dbReference type="Pfam" id="PF12831">
    <property type="entry name" value="FAD_oxidored"/>
    <property type="match status" value="1"/>
</dbReference>
<dbReference type="Gene3D" id="3.50.50.60">
    <property type="entry name" value="FAD/NAD(P)-binding domain"/>
    <property type="match status" value="1"/>
</dbReference>
<dbReference type="InterPro" id="IPR050407">
    <property type="entry name" value="Geranylgeranyl_reductase"/>
</dbReference>
<reference evidence="1" key="1">
    <citation type="submission" date="2021-02" db="EMBL/GenBank/DDBJ databases">
        <title>Rhodobacter shimadae sp. nov., an aerobic anoxygenic phototrophic bacterium isolated from a hot spring.</title>
        <authorList>
            <person name="Muramatsu S."/>
            <person name="Haruta S."/>
            <person name="Hirose S."/>
            <person name="Hanada S."/>
        </authorList>
    </citation>
    <scope>NUCLEOTIDE SEQUENCE</scope>
    <source>
        <strain evidence="1">N10</strain>
    </source>
</reference>
<accession>A0A8G1EE37</accession>
<evidence type="ECO:0000313" key="1">
    <source>
        <dbReference type="EMBL" id="QYZ70094.1"/>
    </source>
</evidence>
<gene>
    <name evidence="1" type="ORF">JO391_00720</name>
</gene>
<name>A0A8G1EE37_9RHOB</name>
<dbReference type="AlphaFoldDB" id="A0A8G1EE37"/>
<dbReference type="InterPro" id="IPR036188">
    <property type="entry name" value="FAD/NAD-bd_sf"/>
</dbReference>
<dbReference type="PANTHER" id="PTHR42685">
    <property type="entry name" value="GERANYLGERANYL DIPHOSPHATE REDUCTASE"/>
    <property type="match status" value="1"/>
</dbReference>
<dbReference type="GO" id="GO:0016628">
    <property type="term" value="F:oxidoreductase activity, acting on the CH-CH group of donors, NAD or NADP as acceptor"/>
    <property type="evidence" value="ECO:0007669"/>
    <property type="project" value="InterPro"/>
</dbReference>
<dbReference type="EMBL" id="CP069370">
    <property type="protein sequence ID" value="QYZ70094.1"/>
    <property type="molecule type" value="Genomic_DNA"/>
</dbReference>
<protein>
    <submittedName>
        <fullName evidence="1">Geranylgeranyl reductase family protein</fullName>
    </submittedName>
</protein>
<dbReference type="NCBIfam" id="TIGR02032">
    <property type="entry name" value="GG-red-SF"/>
    <property type="match status" value="1"/>
</dbReference>